<evidence type="ECO:0000313" key="1">
    <source>
        <dbReference type="EMBL" id="NSG84268.1"/>
    </source>
</evidence>
<protein>
    <submittedName>
        <fullName evidence="1">Winged helix-turn-helix transcriptional regulator</fullName>
    </submittedName>
</protein>
<comment type="caution">
    <text evidence="1">The sequence shown here is derived from an EMBL/GenBank/DDBJ whole genome shotgun (WGS) entry which is preliminary data.</text>
</comment>
<name>A0ABX2H3W0_9FIRM</name>
<evidence type="ECO:0000313" key="2">
    <source>
        <dbReference type="Proteomes" id="UP001644719"/>
    </source>
</evidence>
<dbReference type="Gene3D" id="1.10.10.60">
    <property type="entry name" value="Homeodomain-like"/>
    <property type="match status" value="1"/>
</dbReference>
<dbReference type="RefSeq" id="WP_173769257.1">
    <property type="nucleotide sequence ID" value="NZ_JAAITS010000004.1"/>
</dbReference>
<reference evidence="1 2" key="1">
    <citation type="journal article" date="2020" name="Cell Host Microbe">
        <title>Functional and Genomic Variation between Human-Derived Isolates of Lachnospiraceae Reveals Inter- and Intra-Species Diversity.</title>
        <authorList>
            <person name="Sorbara M.T."/>
            <person name="Littmann E.R."/>
            <person name="Fontana E."/>
            <person name="Moody T.U."/>
            <person name="Kohout C.E."/>
            <person name="Gjonbalaj M."/>
            <person name="Eaton V."/>
            <person name="Seok R."/>
            <person name="Leiner I.M."/>
            <person name="Pamer E.G."/>
        </authorList>
    </citation>
    <scope>NUCLEOTIDE SEQUENCE [LARGE SCALE GENOMIC DNA]</scope>
    <source>
        <strain evidence="1 2">MSK.17.74</strain>
    </source>
</reference>
<accession>A0ABX2H3W0</accession>
<gene>
    <name evidence="1" type="ORF">G5B17_02190</name>
</gene>
<sequence>MGITLTNEEFQEKFYNKFDKNEYTLISQYTGGSNFIRIRHKCGYEFEKKPKNIITPREHLNCPKCFGKLYTKVIPGINDMATTNPELIPLLKNPDDAYKYKTNTNKKIYFICPVCGNEIYKTGNEVYMHGLQCKYCSDGFSYAEKFMKSILSQLGINYIHQYNPDWAQPYRYDFYFKLDGKKYIIEMDGGIGHGNFTRDGKQDVIGKQIDDKKDTLAKLHNINVVRVDCNYIDIENRYNYIKEHILISEVAQILDLSKINFSLCRIVAEKSIFISVCDLVKQGMRSFVEIAEKLEISNTTVSRYLKTACESGYLDIDYNDLKQQSLDIGYQKNKQRNENRPNGFNRTPVKCIETGEIFNSMDAADKKYGGCVSSYLSGCIKYTGHLDDGTVLHWERI</sequence>
<dbReference type="Gene3D" id="3.40.960.10">
    <property type="entry name" value="VSR Endonuclease"/>
    <property type="match status" value="1"/>
</dbReference>
<organism evidence="1 2">
    <name type="scientific">Blautia faecis</name>
    <dbReference type="NCBI Taxonomy" id="871665"/>
    <lineage>
        <taxon>Bacteria</taxon>
        <taxon>Bacillati</taxon>
        <taxon>Bacillota</taxon>
        <taxon>Clostridia</taxon>
        <taxon>Lachnospirales</taxon>
        <taxon>Lachnospiraceae</taxon>
        <taxon>Blautia</taxon>
    </lineage>
</organism>
<keyword evidence="2" id="KW-1185">Reference proteome</keyword>
<dbReference type="Pfam" id="PF13412">
    <property type="entry name" value="HTH_24"/>
    <property type="match status" value="1"/>
</dbReference>
<proteinExistence type="predicted"/>
<dbReference type="EMBL" id="JAAITS010000004">
    <property type="protein sequence ID" value="NSG84268.1"/>
    <property type="molecule type" value="Genomic_DNA"/>
</dbReference>
<dbReference type="Proteomes" id="UP001644719">
    <property type="component" value="Unassembled WGS sequence"/>
</dbReference>